<organism evidence="2 3">
    <name type="scientific">Streptomyces inhibens</name>
    <dbReference type="NCBI Taxonomy" id="2293571"/>
    <lineage>
        <taxon>Bacteria</taxon>
        <taxon>Bacillati</taxon>
        <taxon>Actinomycetota</taxon>
        <taxon>Actinomycetes</taxon>
        <taxon>Kitasatosporales</taxon>
        <taxon>Streptomycetaceae</taxon>
        <taxon>Streptomyces</taxon>
    </lineage>
</organism>
<dbReference type="RefSeq" id="WP_128503276.1">
    <property type="nucleotide sequence ID" value="NZ_QUAC01000019.1"/>
</dbReference>
<sequence>MTDPGIPQLQALPDGDAELSLVVRLQWEDVAALGQEAARLAARLKRPVTLDEAAGQRLRIRQPAPRATVAQERAQPAVASTAVAQERAQPAVAASATVSPLPARSPQEQARQAIEKINGTGGS</sequence>
<evidence type="ECO:0000313" key="3">
    <source>
        <dbReference type="Proteomes" id="UP000262477"/>
    </source>
</evidence>
<dbReference type="Proteomes" id="UP000262477">
    <property type="component" value="Unassembled WGS sequence"/>
</dbReference>
<dbReference type="AlphaFoldDB" id="A0A371QAB6"/>
<proteinExistence type="predicted"/>
<gene>
    <name evidence="2" type="ORF">DY245_03325</name>
</gene>
<evidence type="ECO:0000313" key="2">
    <source>
        <dbReference type="EMBL" id="REK91650.1"/>
    </source>
</evidence>
<protein>
    <submittedName>
        <fullName evidence="2">Uncharacterized protein</fullName>
    </submittedName>
</protein>
<dbReference type="OrthoDB" id="4315119at2"/>
<reference evidence="2 3" key="1">
    <citation type="submission" date="2018-08" db="EMBL/GenBank/DDBJ databases">
        <title>Streptomyces NEAU-D10 sp. nov., a novel Actinomycete isolated from soil.</title>
        <authorList>
            <person name="Jin L."/>
        </authorList>
    </citation>
    <scope>NUCLEOTIDE SEQUENCE [LARGE SCALE GENOMIC DNA]</scope>
    <source>
        <strain evidence="2 3">NEAU-D10</strain>
    </source>
</reference>
<accession>A0A371QAB6</accession>
<name>A0A371QAB6_STRIH</name>
<dbReference type="EMBL" id="QUAC01000019">
    <property type="protein sequence ID" value="REK91650.1"/>
    <property type="molecule type" value="Genomic_DNA"/>
</dbReference>
<evidence type="ECO:0000256" key="1">
    <source>
        <dbReference type="SAM" id="MobiDB-lite"/>
    </source>
</evidence>
<feature type="region of interest" description="Disordered" evidence="1">
    <location>
        <begin position="94"/>
        <end position="123"/>
    </location>
</feature>
<keyword evidence="3" id="KW-1185">Reference proteome</keyword>
<comment type="caution">
    <text evidence="2">The sequence shown here is derived from an EMBL/GenBank/DDBJ whole genome shotgun (WGS) entry which is preliminary data.</text>
</comment>